<keyword evidence="9" id="KW-0472">Membrane</keyword>
<keyword evidence="9" id="KW-0812">Transmembrane</keyword>
<dbReference type="Gene3D" id="1.10.287.130">
    <property type="match status" value="1"/>
</dbReference>
<keyword evidence="3" id="KW-0597">Phosphoprotein</keyword>
<dbReference type="GO" id="GO:0000155">
    <property type="term" value="F:phosphorelay sensor kinase activity"/>
    <property type="evidence" value="ECO:0007669"/>
    <property type="project" value="InterPro"/>
</dbReference>
<keyword evidence="9" id="KW-1133">Transmembrane helix</keyword>
<evidence type="ECO:0000256" key="3">
    <source>
        <dbReference type="ARBA" id="ARBA00022553"/>
    </source>
</evidence>
<evidence type="ECO:0000256" key="4">
    <source>
        <dbReference type="ARBA" id="ARBA00022679"/>
    </source>
</evidence>
<evidence type="ECO:0000313" key="12">
    <source>
        <dbReference type="Proteomes" id="UP000602076"/>
    </source>
</evidence>
<proteinExistence type="predicted"/>
<evidence type="ECO:0000256" key="2">
    <source>
        <dbReference type="ARBA" id="ARBA00012438"/>
    </source>
</evidence>
<dbReference type="InterPro" id="IPR036097">
    <property type="entry name" value="HisK_dim/P_sf"/>
</dbReference>
<dbReference type="GO" id="GO:0005524">
    <property type="term" value="F:ATP binding"/>
    <property type="evidence" value="ECO:0007669"/>
    <property type="project" value="UniProtKB-KW"/>
</dbReference>
<dbReference type="SMART" id="SM00388">
    <property type="entry name" value="HisKA"/>
    <property type="match status" value="1"/>
</dbReference>
<sequence length="497" mass="57275">MKTIRKNIYLYFLIIVLPTILALFIFWKYLSYQEELNRITQANNIVNLYQQYINTLIKETSKSLDILELVVKNKLDNNHATMELLMLTKKTDQRYGDLFLLDKNGVVETGTTDKYNGKKAPDIYTEDCSALKETYVSDKIEGDENSYSYFFVCKPILNEKSDIEGYLHVQLRLDYIANVLKMLTPNVAGKITNREKETILLLNGEENQDSYNMSIPFTEVPWILHLYIANENQGLKMTSLLNFIIFFLSIAHIIFFIIQYILFKQEAIRQKKSFNNEKMQMIGTLAATTAHEIKNPLTGIKGLVQLMSEKYKQPEDKMYFSVIQKEITRINKIVDNFLFLGKPTIHEPFEIVNLQDILKEIMPILESDAANSNIAIRFQLDDEPYIVNCYEDQIKQVILNIAKNSFEACKPGDEVIVSISEENDQVQIIIQDNGHGMSKEILSKIFEPFFTTKDYGSGLGLFVCQRIIHFFQGTLCITSKEQVGTTIKIALPSKQIN</sequence>
<dbReference type="EC" id="2.7.13.3" evidence="2"/>
<keyword evidence="6 11" id="KW-0418">Kinase</keyword>
<dbReference type="SUPFAM" id="SSF55874">
    <property type="entry name" value="ATPase domain of HSP90 chaperone/DNA topoisomerase II/histidine kinase"/>
    <property type="match status" value="1"/>
</dbReference>
<evidence type="ECO:0000256" key="8">
    <source>
        <dbReference type="ARBA" id="ARBA00023012"/>
    </source>
</evidence>
<gene>
    <name evidence="11" type="ORF">IEO70_00855</name>
</gene>
<dbReference type="InterPro" id="IPR004358">
    <property type="entry name" value="Sig_transdc_His_kin-like_C"/>
</dbReference>
<feature type="transmembrane region" description="Helical" evidence="9">
    <location>
        <begin position="9"/>
        <end position="30"/>
    </location>
</feature>
<dbReference type="PANTHER" id="PTHR43065">
    <property type="entry name" value="SENSOR HISTIDINE KINASE"/>
    <property type="match status" value="1"/>
</dbReference>
<evidence type="ECO:0000259" key="10">
    <source>
        <dbReference type="PROSITE" id="PS50109"/>
    </source>
</evidence>
<dbReference type="AlphaFoldDB" id="A0A927HA01"/>
<dbReference type="PANTHER" id="PTHR43065:SF10">
    <property type="entry name" value="PEROXIDE STRESS-ACTIVATED HISTIDINE KINASE MAK3"/>
    <property type="match status" value="1"/>
</dbReference>
<dbReference type="InterPro" id="IPR036890">
    <property type="entry name" value="HATPase_C_sf"/>
</dbReference>
<dbReference type="PROSITE" id="PS50109">
    <property type="entry name" value="HIS_KIN"/>
    <property type="match status" value="1"/>
</dbReference>
<dbReference type="Pfam" id="PF00512">
    <property type="entry name" value="HisKA"/>
    <property type="match status" value="1"/>
</dbReference>
<evidence type="ECO:0000256" key="6">
    <source>
        <dbReference type="ARBA" id="ARBA00022777"/>
    </source>
</evidence>
<feature type="transmembrane region" description="Helical" evidence="9">
    <location>
        <begin position="240"/>
        <end position="263"/>
    </location>
</feature>
<dbReference type="InterPro" id="IPR003661">
    <property type="entry name" value="HisK_dim/P_dom"/>
</dbReference>
<dbReference type="InterPro" id="IPR005467">
    <property type="entry name" value="His_kinase_dom"/>
</dbReference>
<keyword evidence="7" id="KW-0067">ATP-binding</keyword>
<protein>
    <recommendedName>
        <fullName evidence="2">histidine kinase</fullName>
        <ecNumber evidence="2">2.7.13.3</ecNumber>
    </recommendedName>
</protein>
<accession>A0A927HA01</accession>
<evidence type="ECO:0000256" key="1">
    <source>
        <dbReference type="ARBA" id="ARBA00000085"/>
    </source>
</evidence>
<name>A0A927HA01_9BACI</name>
<dbReference type="SMART" id="SM00387">
    <property type="entry name" value="HATPase_c"/>
    <property type="match status" value="1"/>
</dbReference>
<dbReference type="CDD" id="cd00082">
    <property type="entry name" value="HisKA"/>
    <property type="match status" value="1"/>
</dbReference>
<feature type="domain" description="Histidine kinase" evidence="10">
    <location>
        <begin position="288"/>
        <end position="495"/>
    </location>
</feature>
<comment type="caution">
    <text evidence="11">The sequence shown here is derived from an EMBL/GenBank/DDBJ whole genome shotgun (WGS) entry which is preliminary data.</text>
</comment>
<dbReference type="Gene3D" id="3.30.450.20">
    <property type="entry name" value="PAS domain"/>
    <property type="match status" value="2"/>
</dbReference>
<keyword evidence="8" id="KW-0902">Two-component regulatory system</keyword>
<evidence type="ECO:0000256" key="9">
    <source>
        <dbReference type="SAM" id="Phobius"/>
    </source>
</evidence>
<dbReference type="PRINTS" id="PR00344">
    <property type="entry name" value="BCTRLSENSOR"/>
</dbReference>
<reference evidence="11" key="1">
    <citation type="submission" date="2020-09" db="EMBL/GenBank/DDBJ databases">
        <title>Bacillus faecalis sp. nov., a moderately halophilic bacterium isolated from cow faeces.</title>
        <authorList>
            <person name="Jiang L."/>
            <person name="Lee J."/>
        </authorList>
    </citation>
    <scope>NUCLEOTIDE SEQUENCE</scope>
    <source>
        <strain evidence="11">AGMB 02131</strain>
    </source>
</reference>
<keyword evidence="5" id="KW-0547">Nucleotide-binding</keyword>
<dbReference type="SUPFAM" id="SSF47384">
    <property type="entry name" value="Homodimeric domain of signal transducing histidine kinase"/>
    <property type="match status" value="1"/>
</dbReference>
<dbReference type="Gene3D" id="3.30.565.10">
    <property type="entry name" value="Histidine kinase-like ATPase, C-terminal domain"/>
    <property type="match status" value="1"/>
</dbReference>
<evidence type="ECO:0000256" key="7">
    <source>
        <dbReference type="ARBA" id="ARBA00022840"/>
    </source>
</evidence>
<dbReference type="Pfam" id="PF02518">
    <property type="entry name" value="HATPase_c"/>
    <property type="match status" value="1"/>
</dbReference>
<keyword evidence="4" id="KW-0808">Transferase</keyword>
<evidence type="ECO:0000313" key="11">
    <source>
        <dbReference type="EMBL" id="MBD3106926.1"/>
    </source>
</evidence>
<organism evidence="11 12">
    <name type="scientific">Peribacillus faecalis</name>
    <dbReference type="NCBI Taxonomy" id="2772559"/>
    <lineage>
        <taxon>Bacteria</taxon>
        <taxon>Bacillati</taxon>
        <taxon>Bacillota</taxon>
        <taxon>Bacilli</taxon>
        <taxon>Bacillales</taxon>
        <taxon>Bacillaceae</taxon>
        <taxon>Peribacillus</taxon>
    </lineage>
</organism>
<dbReference type="RefSeq" id="WP_190996462.1">
    <property type="nucleotide sequence ID" value="NZ_JACXSI010000001.1"/>
</dbReference>
<dbReference type="CDD" id="cd00075">
    <property type="entry name" value="HATPase"/>
    <property type="match status" value="1"/>
</dbReference>
<comment type="catalytic activity">
    <reaction evidence="1">
        <text>ATP + protein L-histidine = ADP + protein N-phospho-L-histidine.</text>
        <dbReference type="EC" id="2.7.13.3"/>
    </reaction>
</comment>
<dbReference type="Proteomes" id="UP000602076">
    <property type="component" value="Unassembled WGS sequence"/>
</dbReference>
<evidence type="ECO:0000256" key="5">
    <source>
        <dbReference type="ARBA" id="ARBA00022741"/>
    </source>
</evidence>
<dbReference type="InterPro" id="IPR003594">
    <property type="entry name" value="HATPase_dom"/>
</dbReference>
<keyword evidence="12" id="KW-1185">Reference proteome</keyword>
<dbReference type="EMBL" id="JACXSI010000001">
    <property type="protein sequence ID" value="MBD3106926.1"/>
    <property type="molecule type" value="Genomic_DNA"/>
</dbReference>